<dbReference type="EMBL" id="CP108318">
    <property type="protein sequence ID" value="WTW60657.1"/>
    <property type="molecule type" value="Genomic_DNA"/>
</dbReference>
<organism evidence="1">
    <name type="scientific">Streptomyces sp. NBC_00003</name>
    <dbReference type="NCBI Taxonomy" id="2903608"/>
    <lineage>
        <taxon>Bacteria</taxon>
        <taxon>Bacillati</taxon>
        <taxon>Actinomycetota</taxon>
        <taxon>Actinomycetes</taxon>
        <taxon>Kitasatosporales</taxon>
        <taxon>Streptomycetaceae</taxon>
        <taxon>Streptomyces</taxon>
    </lineage>
</organism>
<accession>A0AAU2UZN5</accession>
<name>A0AAU2UZN5_9ACTN</name>
<reference evidence="1" key="1">
    <citation type="submission" date="2022-10" db="EMBL/GenBank/DDBJ databases">
        <title>The complete genomes of actinobacterial strains from the NBC collection.</title>
        <authorList>
            <person name="Joergensen T.S."/>
            <person name="Alvarez Arevalo M."/>
            <person name="Sterndorff E.B."/>
            <person name="Faurdal D."/>
            <person name="Vuksanovic O."/>
            <person name="Mourched A.-S."/>
            <person name="Charusanti P."/>
            <person name="Shaw S."/>
            <person name="Blin K."/>
            <person name="Weber T."/>
        </authorList>
    </citation>
    <scope>NUCLEOTIDE SEQUENCE</scope>
    <source>
        <strain evidence="1">NBC_00003</strain>
    </source>
</reference>
<sequence length="157" mass="17186">MREQQELSEADAIRSTFIFHPPVDDAAAWQMTVEGFVHALTAAFPEAFTKYRTSGLRRNSVVDFEVEVQPETWVEGVASTPVENSAVITVVGATAAEAAHFALWLRSGLVPRPDLIRFSSERALDSGDDTEWQIPAGGGFEEIRSLVAEHVEALDGE</sequence>
<evidence type="ECO:0000313" key="1">
    <source>
        <dbReference type="EMBL" id="WTW60657.1"/>
    </source>
</evidence>
<protein>
    <submittedName>
        <fullName evidence="1">Uncharacterized protein</fullName>
    </submittedName>
</protein>
<gene>
    <name evidence="1" type="ORF">OG549_08370</name>
</gene>
<dbReference type="AlphaFoldDB" id="A0AAU2UZN5"/>
<proteinExistence type="predicted"/>